<proteinExistence type="predicted"/>
<feature type="domain" description="BTB" evidence="1">
    <location>
        <begin position="19"/>
        <end position="86"/>
    </location>
</feature>
<accession>N1PFU5</accession>
<dbReference type="PANTHER" id="PTHR47843:SF2">
    <property type="entry name" value="BTB DOMAIN-CONTAINING PROTEIN"/>
    <property type="match status" value="1"/>
</dbReference>
<dbReference type="HOGENOM" id="CLU_068279_3_1_1"/>
<keyword evidence="3" id="KW-1185">Reference proteome</keyword>
<gene>
    <name evidence="2" type="ORF">DOTSEDRAFT_26414</name>
</gene>
<dbReference type="STRING" id="675120.N1PFU5"/>
<dbReference type="PROSITE" id="PS50097">
    <property type="entry name" value="BTB"/>
    <property type="match status" value="1"/>
</dbReference>
<evidence type="ECO:0000313" key="3">
    <source>
        <dbReference type="Proteomes" id="UP000016933"/>
    </source>
</evidence>
<dbReference type="Gene3D" id="3.30.710.10">
    <property type="entry name" value="Potassium Channel Kv1.1, Chain A"/>
    <property type="match status" value="1"/>
</dbReference>
<dbReference type="OrthoDB" id="1022638at2759"/>
<dbReference type="InterPro" id="IPR000210">
    <property type="entry name" value="BTB/POZ_dom"/>
</dbReference>
<reference evidence="3" key="1">
    <citation type="journal article" date="2012" name="PLoS Genet.">
        <title>The genomes of the fungal plant pathogens Cladosporium fulvum and Dothistroma septosporum reveal adaptation to different hosts and lifestyles but also signatures of common ancestry.</title>
        <authorList>
            <person name="de Wit P.J.G.M."/>
            <person name="van der Burgt A."/>
            <person name="Oekmen B."/>
            <person name="Stergiopoulos I."/>
            <person name="Abd-Elsalam K.A."/>
            <person name="Aerts A.L."/>
            <person name="Bahkali A.H."/>
            <person name="Beenen H.G."/>
            <person name="Chettri P."/>
            <person name="Cox M.P."/>
            <person name="Datema E."/>
            <person name="de Vries R.P."/>
            <person name="Dhillon B."/>
            <person name="Ganley A.R."/>
            <person name="Griffiths S.A."/>
            <person name="Guo Y."/>
            <person name="Hamelin R.C."/>
            <person name="Henrissat B."/>
            <person name="Kabir M.S."/>
            <person name="Jashni M.K."/>
            <person name="Kema G."/>
            <person name="Klaubauf S."/>
            <person name="Lapidus A."/>
            <person name="Levasseur A."/>
            <person name="Lindquist E."/>
            <person name="Mehrabi R."/>
            <person name="Ohm R.A."/>
            <person name="Owen T.J."/>
            <person name="Salamov A."/>
            <person name="Schwelm A."/>
            <person name="Schijlen E."/>
            <person name="Sun H."/>
            <person name="van den Burg H.A."/>
            <person name="van Ham R.C.H.J."/>
            <person name="Zhang S."/>
            <person name="Goodwin S.B."/>
            <person name="Grigoriev I.V."/>
            <person name="Collemare J."/>
            <person name="Bradshaw R.E."/>
        </authorList>
    </citation>
    <scope>NUCLEOTIDE SEQUENCE [LARGE SCALE GENOMIC DNA]</scope>
    <source>
        <strain evidence="3">NZE10 / CBS 128990</strain>
    </source>
</reference>
<dbReference type="CDD" id="cd18186">
    <property type="entry name" value="BTB_POZ_ZBTB_KLHL-like"/>
    <property type="match status" value="1"/>
</dbReference>
<dbReference type="OMA" id="HDAITIH"/>
<organism evidence="2 3">
    <name type="scientific">Dothistroma septosporum (strain NZE10 / CBS 128990)</name>
    <name type="common">Red band needle blight fungus</name>
    <name type="synonym">Mycosphaerella pini</name>
    <dbReference type="NCBI Taxonomy" id="675120"/>
    <lineage>
        <taxon>Eukaryota</taxon>
        <taxon>Fungi</taxon>
        <taxon>Dikarya</taxon>
        <taxon>Ascomycota</taxon>
        <taxon>Pezizomycotina</taxon>
        <taxon>Dothideomycetes</taxon>
        <taxon>Dothideomycetidae</taxon>
        <taxon>Mycosphaerellales</taxon>
        <taxon>Mycosphaerellaceae</taxon>
        <taxon>Dothistroma</taxon>
    </lineage>
</organism>
<protein>
    <recommendedName>
        <fullName evidence="1">BTB domain-containing protein</fullName>
    </recommendedName>
</protein>
<dbReference type="Proteomes" id="UP000016933">
    <property type="component" value="Unassembled WGS sequence"/>
</dbReference>
<reference evidence="2 3" key="2">
    <citation type="journal article" date="2012" name="PLoS Pathog.">
        <title>Diverse lifestyles and strategies of plant pathogenesis encoded in the genomes of eighteen Dothideomycetes fungi.</title>
        <authorList>
            <person name="Ohm R.A."/>
            <person name="Feau N."/>
            <person name="Henrissat B."/>
            <person name="Schoch C.L."/>
            <person name="Horwitz B.A."/>
            <person name="Barry K.W."/>
            <person name="Condon B.J."/>
            <person name="Copeland A.C."/>
            <person name="Dhillon B."/>
            <person name="Glaser F."/>
            <person name="Hesse C.N."/>
            <person name="Kosti I."/>
            <person name="LaButti K."/>
            <person name="Lindquist E.A."/>
            <person name="Lucas S."/>
            <person name="Salamov A.A."/>
            <person name="Bradshaw R.E."/>
            <person name="Ciuffetti L."/>
            <person name="Hamelin R.C."/>
            <person name="Kema G.H.J."/>
            <person name="Lawrence C."/>
            <person name="Scott J.A."/>
            <person name="Spatafora J.W."/>
            <person name="Turgeon B.G."/>
            <person name="de Wit P.J.G.M."/>
            <person name="Zhong S."/>
            <person name="Goodwin S.B."/>
            <person name="Grigoriev I.V."/>
        </authorList>
    </citation>
    <scope>NUCLEOTIDE SEQUENCE [LARGE SCALE GENOMIC DNA]</scope>
    <source>
        <strain evidence="3">NZE10 / CBS 128990</strain>
    </source>
</reference>
<sequence>MSSEDGPAKKRQRHSGPIVVLTVGKNAQAFNVHSEYLRDHSPVFNNLLEHSWIKKVVHEIDLPDDCVDVVGTYVDWLYNRTLGFHLETSLTGTTSPDHNLFVALYCFGQRVQSDAFCDIILSYMLQYSQKYDLWPSPHVVKAAYAGTIAGRPLRDCLIEIYADKMTK</sequence>
<name>N1PFU5_DOTSN</name>
<dbReference type="EMBL" id="KB446542">
    <property type="protein sequence ID" value="EME41217.1"/>
    <property type="molecule type" value="Genomic_DNA"/>
</dbReference>
<evidence type="ECO:0000259" key="1">
    <source>
        <dbReference type="PROSITE" id="PS50097"/>
    </source>
</evidence>
<evidence type="ECO:0000313" key="2">
    <source>
        <dbReference type="EMBL" id="EME41217.1"/>
    </source>
</evidence>
<dbReference type="SUPFAM" id="SSF54695">
    <property type="entry name" value="POZ domain"/>
    <property type="match status" value="1"/>
</dbReference>
<dbReference type="PANTHER" id="PTHR47843">
    <property type="entry name" value="BTB DOMAIN-CONTAINING PROTEIN-RELATED"/>
    <property type="match status" value="1"/>
</dbReference>
<dbReference type="InterPro" id="IPR011333">
    <property type="entry name" value="SKP1/BTB/POZ_sf"/>
</dbReference>
<dbReference type="AlphaFoldDB" id="N1PFU5"/>
<dbReference type="Pfam" id="PF00651">
    <property type="entry name" value="BTB"/>
    <property type="match status" value="1"/>
</dbReference>